<proteinExistence type="predicted"/>
<dbReference type="Proteomes" id="UP000184509">
    <property type="component" value="Unassembled WGS sequence"/>
</dbReference>
<dbReference type="OrthoDB" id="1034872at2"/>
<dbReference type="STRING" id="1297750.SAMN05444405_11422"/>
<name>A0A1M5EMX0_9BACE</name>
<dbReference type="InterPro" id="IPR041881">
    <property type="entry name" value="PqqD_sf"/>
</dbReference>
<evidence type="ECO:0000313" key="2">
    <source>
        <dbReference type="Proteomes" id="UP000184509"/>
    </source>
</evidence>
<dbReference type="RefSeq" id="WP_073402974.1">
    <property type="nucleotide sequence ID" value="NZ_FQTV01000014.1"/>
</dbReference>
<organism evidence="1 2">
    <name type="scientific">Bacteroides luti</name>
    <dbReference type="NCBI Taxonomy" id="1297750"/>
    <lineage>
        <taxon>Bacteria</taxon>
        <taxon>Pseudomonadati</taxon>
        <taxon>Bacteroidota</taxon>
        <taxon>Bacteroidia</taxon>
        <taxon>Bacteroidales</taxon>
        <taxon>Bacteroidaceae</taxon>
        <taxon>Bacteroides</taxon>
    </lineage>
</organism>
<keyword evidence="2" id="KW-1185">Reference proteome</keyword>
<sequence>MKKKEQVNLFDVIPYISEHVTTEKEDDLFVIVFPRFRNKFMQKVFAPCGKSANLHVKLEEHGTAVWSLIDGNRTVREITEQLAEHFNYEENYEYRITTYISQLYTNGFIKYKTAL</sequence>
<reference evidence="2" key="1">
    <citation type="submission" date="2016-11" db="EMBL/GenBank/DDBJ databases">
        <authorList>
            <person name="Varghese N."/>
            <person name="Submissions S."/>
        </authorList>
    </citation>
    <scope>NUCLEOTIDE SEQUENCE [LARGE SCALE GENOMIC DNA]</scope>
    <source>
        <strain evidence="2">DSM 26991</strain>
    </source>
</reference>
<accession>A0A1M5EMX0</accession>
<dbReference type="InterPro" id="IPR008792">
    <property type="entry name" value="PQQD"/>
</dbReference>
<evidence type="ECO:0000313" key="1">
    <source>
        <dbReference type="EMBL" id="SHF80460.1"/>
    </source>
</evidence>
<dbReference type="EMBL" id="FQTV01000014">
    <property type="protein sequence ID" value="SHF80460.1"/>
    <property type="molecule type" value="Genomic_DNA"/>
</dbReference>
<gene>
    <name evidence="1" type="ORF">SAMN05444405_11422</name>
</gene>
<protein>
    <submittedName>
        <fullName evidence="1">Coenzyme PQQ synthesis protein D (PqqD)</fullName>
    </submittedName>
</protein>
<dbReference type="Gene3D" id="1.10.10.1150">
    <property type="entry name" value="Coenzyme PQQ synthesis protein D (PqqD)"/>
    <property type="match status" value="1"/>
</dbReference>
<dbReference type="Pfam" id="PF05402">
    <property type="entry name" value="PqqD"/>
    <property type="match status" value="1"/>
</dbReference>
<dbReference type="AlphaFoldDB" id="A0A1M5EMX0"/>